<reference evidence="4" key="1">
    <citation type="journal article" date="2021" name="Int. J. Syst. Evol. Microbiol.">
        <title>Actinocatenispora comari sp. nov., an endophytic actinomycete isolated from aerial parts of Comarum salesowianum.</title>
        <authorList>
            <person name="Oyunbileg N."/>
            <person name="Iizaka Y."/>
            <person name="Hamada M."/>
            <person name="Davaapurev B.O."/>
            <person name="Fukumoto A."/>
            <person name="Tsetseg B."/>
            <person name="Kato F."/>
            <person name="Tamura T."/>
            <person name="Batkhuu J."/>
            <person name="Anzai Y."/>
        </authorList>
    </citation>
    <scope>NUCLEOTIDE SEQUENCE [LARGE SCALE GENOMIC DNA]</scope>
    <source>
        <strain evidence="4">NUM-2625</strain>
    </source>
</reference>
<evidence type="ECO:0000313" key="2">
    <source>
        <dbReference type="EMBL" id="GIL25501.1"/>
    </source>
</evidence>
<organism evidence="2 4">
    <name type="scientific">Actinocatenispora comari</name>
    <dbReference type="NCBI Taxonomy" id="2807577"/>
    <lineage>
        <taxon>Bacteria</taxon>
        <taxon>Bacillati</taxon>
        <taxon>Actinomycetota</taxon>
        <taxon>Actinomycetes</taxon>
        <taxon>Micromonosporales</taxon>
        <taxon>Micromonosporaceae</taxon>
        <taxon>Actinocatenispora</taxon>
    </lineage>
</organism>
<protein>
    <submittedName>
        <fullName evidence="2">Uncharacterized protein</fullName>
    </submittedName>
</protein>
<reference evidence="2" key="2">
    <citation type="submission" date="2021-02" db="EMBL/GenBank/DDBJ databases">
        <title>Whole genome shotgun sequence of Actinocatenispora sp. strain NUM-2625.</title>
        <authorList>
            <person name="Oyunbileg N."/>
            <person name="Iizaka Y."/>
            <person name="Davaapurev BO."/>
            <person name="Fukumoto A."/>
            <person name="Batkhuu J."/>
            <person name="Anzai Y."/>
        </authorList>
    </citation>
    <scope>NUCLEOTIDE SEQUENCE</scope>
    <source>
        <strain evidence="2">NUM-2625</strain>
    </source>
</reference>
<feature type="region of interest" description="Disordered" evidence="1">
    <location>
        <begin position="1"/>
        <end position="25"/>
    </location>
</feature>
<dbReference type="EMBL" id="BOPO01000006">
    <property type="protein sequence ID" value="GIL25501.1"/>
    <property type="molecule type" value="Genomic_DNA"/>
</dbReference>
<accession>A0A8J4A5Y6</accession>
<comment type="caution">
    <text evidence="2">The sequence shown here is derived from an EMBL/GenBank/DDBJ whole genome shotgun (WGS) entry which is preliminary data.</text>
</comment>
<sequence length="241" mass="27278">MSTAAGSVPTTRTIPTTPTGPRRHDPRTVLVGFVCMAERPDWYTVSERLNDLAGYSTVGLAPVYRAHRWTRRERLINPTRQGRYCYAAGGRVGSLRLDRIRAQAGRNADYEWWTWAQVTAGTPRARTKDEITQANPRADEKTITKLFEQQPRVAAMLEYNARTDIPVRLAPENLDVFQAGCGKYWRFQVMSSVVGDEMCSLMGDFWFPQSDSLADRFAYLTKANHHLDCMGPGSWLVCARL</sequence>
<evidence type="ECO:0000256" key="1">
    <source>
        <dbReference type="SAM" id="MobiDB-lite"/>
    </source>
</evidence>
<name>A0A8J4A5Y6_9ACTN</name>
<dbReference type="EMBL" id="BOPO01000084">
    <property type="protein sequence ID" value="GIL29099.1"/>
    <property type="molecule type" value="Genomic_DNA"/>
</dbReference>
<evidence type="ECO:0000313" key="4">
    <source>
        <dbReference type="Proteomes" id="UP000614996"/>
    </source>
</evidence>
<dbReference type="RefSeq" id="WP_207123110.1">
    <property type="nucleotide sequence ID" value="NZ_BOPO01000006.1"/>
</dbReference>
<gene>
    <name evidence="2" type="ORF">NUM_07560</name>
    <name evidence="3" type="ORF">NUM_43530</name>
</gene>
<keyword evidence="4" id="KW-1185">Reference proteome</keyword>
<proteinExistence type="predicted"/>
<evidence type="ECO:0000313" key="3">
    <source>
        <dbReference type="EMBL" id="GIL29099.1"/>
    </source>
</evidence>
<dbReference type="Proteomes" id="UP000614996">
    <property type="component" value="Unassembled WGS sequence"/>
</dbReference>
<dbReference type="AlphaFoldDB" id="A0A8J4A5Y6"/>
<feature type="compositionally biased region" description="Low complexity" evidence="1">
    <location>
        <begin position="9"/>
        <end position="20"/>
    </location>
</feature>